<dbReference type="AlphaFoldDB" id="A0A2S6NFM3"/>
<dbReference type="GO" id="GO:0050660">
    <property type="term" value="F:flavin adenine dinucleotide binding"/>
    <property type="evidence" value="ECO:0007669"/>
    <property type="project" value="InterPro"/>
</dbReference>
<dbReference type="InterPro" id="IPR046373">
    <property type="entry name" value="Acyl-CoA_Oxase/DH_mid-dom_sf"/>
</dbReference>
<keyword evidence="4 6" id="KW-0274">FAD</keyword>
<evidence type="ECO:0000256" key="5">
    <source>
        <dbReference type="ARBA" id="ARBA00023002"/>
    </source>
</evidence>
<evidence type="ECO:0000259" key="7">
    <source>
        <dbReference type="Pfam" id="PF00441"/>
    </source>
</evidence>
<dbReference type="RefSeq" id="WP_104519535.1">
    <property type="nucleotide sequence ID" value="NZ_NHRY01000146.1"/>
</dbReference>
<feature type="domain" description="Acyl-CoA oxidase/dehydrogenase middle" evidence="8">
    <location>
        <begin position="128"/>
        <end position="222"/>
    </location>
</feature>
<dbReference type="InterPro" id="IPR009075">
    <property type="entry name" value="AcylCo_DH/oxidase_C"/>
</dbReference>
<evidence type="ECO:0000256" key="4">
    <source>
        <dbReference type="ARBA" id="ARBA00022827"/>
    </source>
</evidence>
<protein>
    <recommendedName>
        <fullName evidence="12">Acyl-CoA dehydrogenase</fullName>
    </recommendedName>
</protein>
<name>A0A2S6NFM3_RHOGL</name>
<feature type="domain" description="Acyl-CoA dehydrogenase/oxidase C-terminal" evidence="7">
    <location>
        <begin position="234"/>
        <end position="387"/>
    </location>
</feature>
<dbReference type="FunFam" id="2.40.110.10:FF:000011">
    <property type="entry name" value="Acyl-CoA dehydrogenase FadE34"/>
    <property type="match status" value="1"/>
</dbReference>
<dbReference type="Gene3D" id="1.20.140.10">
    <property type="entry name" value="Butyryl-CoA Dehydrogenase, subunit A, domain 3"/>
    <property type="match status" value="1"/>
</dbReference>
<dbReference type="SUPFAM" id="SSF56645">
    <property type="entry name" value="Acyl-CoA dehydrogenase NM domain-like"/>
    <property type="match status" value="1"/>
</dbReference>
<dbReference type="Pfam" id="PF00441">
    <property type="entry name" value="Acyl-CoA_dh_1"/>
    <property type="match status" value="1"/>
</dbReference>
<keyword evidence="3 6" id="KW-0285">Flavoprotein</keyword>
<sequence length="393" mass="43752">MSILDKQNDLPAFRQAVRGWLGDVVPSGWKARMASASNDEFIAFQRWWMAERSKAGLAIPHWPKDYGGAGLSLRHLIVIADEIARADAPQARMFTISLIHLPGTLFPHGTEAQKRRHLAGVAKGDVWCQGFSEPNSGSDLASLRCRAVRDGDHYVINGQKIWSSYSMYADWCILLTRTDPDAPKHRGISYFIMDMRSPGVEVRPIRQANGRSEFGELFLTDVRIPAENMIGRENDGWRVAQATLASERGVIAFEGAERQRYEIEAFYRRALASGAPWLRDDQLRREFVGFLAEIQAGRHLLRRLLEENERPGASASVLPSIVKLSGTALRQRICSFMTRIAGVDGQAFAMLAEAPFGSPMFEFMGAFTGTIAGGTNEIMRNIIAERGLGMPRV</sequence>
<dbReference type="InterPro" id="IPR036250">
    <property type="entry name" value="AcylCo_DH-like_C"/>
</dbReference>
<evidence type="ECO:0000259" key="9">
    <source>
        <dbReference type="Pfam" id="PF02771"/>
    </source>
</evidence>
<dbReference type="GO" id="GO:0005886">
    <property type="term" value="C:plasma membrane"/>
    <property type="evidence" value="ECO:0007669"/>
    <property type="project" value="TreeGrafter"/>
</dbReference>
<keyword evidence="11" id="KW-1185">Reference proteome</keyword>
<evidence type="ECO:0008006" key="12">
    <source>
        <dbReference type="Google" id="ProtNLM"/>
    </source>
</evidence>
<dbReference type="GO" id="GO:0016627">
    <property type="term" value="F:oxidoreductase activity, acting on the CH-CH group of donors"/>
    <property type="evidence" value="ECO:0007669"/>
    <property type="project" value="InterPro"/>
</dbReference>
<accession>A0A2S6NFM3</accession>
<organism evidence="10 11">
    <name type="scientific">Rhodopila globiformis</name>
    <name type="common">Rhodopseudomonas globiformis</name>
    <dbReference type="NCBI Taxonomy" id="1071"/>
    <lineage>
        <taxon>Bacteria</taxon>
        <taxon>Pseudomonadati</taxon>
        <taxon>Pseudomonadota</taxon>
        <taxon>Alphaproteobacteria</taxon>
        <taxon>Acetobacterales</taxon>
        <taxon>Acetobacteraceae</taxon>
        <taxon>Rhodopila</taxon>
    </lineage>
</organism>
<comment type="caution">
    <text evidence="10">The sequence shown here is derived from an EMBL/GenBank/DDBJ whole genome shotgun (WGS) entry which is preliminary data.</text>
</comment>
<comment type="cofactor">
    <cofactor evidence="1 6">
        <name>FAD</name>
        <dbReference type="ChEBI" id="CHEBI:57692"/>
    </cofactor>
</comment>
<evidence type="ECO:0000256" key="1">
    <source>
        <dbReference type="ARBA" id="ARBA00001974"/>
    </source>
</evidence>
<dbReference type="InterPro" id="IPR052161">
    <property type="entry name" value="Mycobact_Acyl-CoA_DH"/>
</dbReference>
<dbReference type="PANTHER" id="PTHR43292">
    <property type="entry name" value="ACYL-COA DEHYDROGENASE"/>
    <property type="match status" value="1"/>
</dbReference>
<dbReference type="InterPro" id="IPR013786">
    <property type="entry name" value="AcylCoA_DH/ox_N"/>
</dbReference>
<evidence type="ECO:0000259" key="8">
    <source>
        <dbReference type="Pfam" id="PF02770"/>
    </source>
</evidence>
<proteinExistence type="inferred from homology"/>
<dbReference type="PANTHER" id="PTHR43292:SF4">
    <property type="entry name" value="ACYL-COA DEHYDROGENASE FADE34"/>
    <property type="match status" value="1"/>
</dbReference>
<reference evidence="10 11" key="1">
    <citation type="journal article" date="2018" name="Arch. Microbiol.">
        <title>New insights into the metabolic potential of the phototrophic purple bacterium Rhodopila globiformis DSM 161(T) from its draft genome sequence and evidence for a vanadium-dependent nitrogenase.</title>
        <authorList>
            <person name="Imhoff J.F."/>
            <person name="Rahn T."/>
            <person name="Kunzel S."/>
            <person name="Neulinger S.C."/>
        </authorList>
    </citation>
    <scope>NUCLEOTIDE SEQUENCE [LARGE SCALE GENOMIC DNA]</scope>
    <source>
        <strain evidence="10 11">DSM 161</strain>
    </source>
</reference>
<gene>
    <name evidence="10" type="ORF">CCS01_14370</name>
</gene>
<dbReference type="EMBL" id="NHRY01000146">
    <property type="protein sequence ID" value="PPQ33421.1"/>
    <property type="molecule type" value="Genomic_DNA"/>
</dbReference>
<dbReference type="Pfam" id="PF02770">
    <property type="entry name" value="Acyl-CoA_dh_M"/>
    <property type="match status" value="1"/>
</dbReference>
<evidence type="ECO:0000313" key="11">
    <source>
        <dbReference type="Proteomes" id="UP000239724"/>
    </source>
</evidence>
<dbReference type="SUPFAM" id="SSF47203">
    <property type="entry name" value="Acyl-CoA dehydrogenase C-terminal domain-like"/>
    <property type="match status" value="1"/>
</dbReference>
<dbReference type="Pfam" id="PF02771">
    <property type="entry name" value="Acyl-CoA_dh_N"/>
    <property type="match status" value="1"/>
</dbReference>
<dbReference type="Gene3D" id="2.40.110.10">
    <property type="entry name" value="Butyryl-CoA Dehydrogenase, subunit A, domain 2"/>
    <property type="match status" value="1"/>
</dbReference>
<evidence type="ECO:0000256" key="6">
    <source>
        <dbReference type="RuleBase" id="RU362125"/>
    </source>
</evidence>
<evidence type="ECO:0000313" key="10">
    <source>
        <dbReference type="EMBL" id="PPQ33421.1"/>
    </source>
</evidence>
<dbReference type="OrthoDB" id="9769473at2"/>
<evidence type="ECO:0000256" key="2">
    <source>
        <dbReference type="ARBA" id="ARBA00009347"/>
    </source>
</evidence>
<dbReference type="InterPro" id="IPR006091">
    <property type="entry name" value="Acyl-CoA_Oxase/DH_mid-dom"/>
</dbReference>
<comment type="similarity">
    <text evidence="2 6">Belongs to the acyl-CoA dehydrogenase family.</text>
</comment>
<keyword evidence="5 6" id="KW-0560">Oxidoreductase</keyword>
<feature type="domain" description="Acyl-CoA dehydrogenase/oxidase N-terminal" evidence="9">
    <location>
        <begin position="12"/>
        <end position="125"/>
    </location>
</feature>
<evidence type="ECO:0000256" key="3">
    <source>
        <dbReference type="ARBA" id="ARBA00022630"/>
    </source>
</evidence>
<dbReference type="InterPro" id="IPR009100">
    <property type="entry name" value="AcylCoA_DH/oxidase_NM_dom_sf"/>
</dbReference>
<dbReference type="Proteomes" id="UP000239724">
    <property type="component" value="Unassembled WGS sequence"/>
</dbReference>
<dbReference type="Gene3D" id="1.10.540.10">
    <property type="entry name" value="Acyl-CoA dehydrogenase/oxidase, N-terminal domain"/>
    <property type="match status" value="1"/>
</dbReference>
<dbReference type="InterPro" id="IPR037069">
    <property type="entry name" value="AcylCoA_DH/ox_N_sf"/>
</dbReference>